<feature type="coiled-coil region" evidence="1">
    <location>
        <begin position="225"/>
        <end position="271"/>
    </location>
</feature>
<dbReference type="PANTHER" id="PTHR43581:SF4">
    <property type="entry name" value="ATP_GTP PHOSPHATASE"/>
    <property type="match status" value="1"/>
</dbReference>
<dbReference type="PANTHER" id="PTHR43581">
    <property type="entry name" value="ATP/GTP PHOSPHATASE"/>
    <property type="match status" value="1"/>
</dbReference>
<dbReference type="InterPro" id="IPR034139">
    <property type="entry name" value="TOPRIM_OLD"/>
</dbReference>
<keyword evidence="1" id="KW-0175">Coiled coil</keyword>
<dbReference type="InterPro" id="IPR027417">
    <property type="entry name" value="P-loop_NTPase"/>
</dbReference>
<accession>A0A917JH37</accession>
<keyword evidence="5" id="KW-1185">Reference proteome</keyword>
<reference evidence="4" key="2">
    <citation type="submission" date="2020-09" db="EMBL/GenBank/DDBJ databases">
        <authorList>
            <person name="Sun Q."/>
            <person name="Sedlacek I."/>
        </authorList>
    </citation>
    <scope>NUCLEOTIDE SEQUENCE</scope>
    <source>
        <strain evidence="4">CCM 8433</strain>
    </source>
</reference>
<organism evidence="4 5">
    <name type="scientific">Enterococcus alcedinis</name>
    <dbReference type="NCBI Taxonomy" id="1274384"/>
    <lineage>
        <taxon>Bacteria</taxon>
        <taxon>Bacillati</taxon>
        <taxon>Bacillota</taxon>
        <taxon>Bacilli</taxon>
        <taxon>Lactobacillales</taxon>
        <taxon>Enterococcaceae</taxon>
        <taxon>Enterococcus</taxon>
    </lineage>
</organism>
<dbReference type="RefSeq" id="WP_188368521.1">
    <property type="nucleotide sequence ID" value="NZ_BMDT01000015.1"/>
</dbReference>
<evidence type="ECO:0000259" key="3">
    <source>
        <dbReference type="Pfam" id="PF20469"/>
    </source>
</evidence>
<feature type="domain" description="Endonuclease GajA/Old nuclease/RecF-like AAA" evidence="2">
    <location>
        <begin position="1"/>
        <end position="373"/>
    </location>
</feature>
<evidence type="ECO:0000313" key="4">
    <source>
        <dbReference type="EMBL" id="GGI66699.1"/>
    </source>
</evidence>
<sequence length="594" mass="68074">MRLEEIKIKRFRGYKNLTVLKVHDLTALIGKNDAGKSTILEALEIFFNNKIAVCEKDDLSINSKEDSIEISCVFSDLPKVLTIDTSSETSLKDEFLLNKEGLLEIKKIFKCSSQKPKPVTVVICEHPVNENYNDLLLLKKADLKKRAQLLNIPDEYYSANNNVSMRKAIYKNCNNLELSLQEINVDKEDSKRVYTEIEKYLPMFALFQSDRSSLDSDREVSDPMNIAVSQAIKGLEEEIDKIKKEVQVKTIETANRTLEKLKEMNSELANSLTPRFKAEPNFNKLFSVSIDSDEGISINKRGSGVRRLILLNFFRAEAERRLKENGEKENIIYAFEEPETSQHPSHQKMLIQSFIKLSRSDNCQVLLTTHTPALGELLPLESLRLIDKKDGEPVILEGSPEVYIEIAETLGVYSENIPSKTKAIILVEGRDDLIFLRHLSEVFKDAEVVTATFEDKDIAILPTGGCKNLKLWVTMQVVQQFSVPWAIFMDSDKESEDAETSNMNIVSQYRSEGATAITTQKREIENYLHPSLFAEEYVISDYNDVKKEIEKRIISKRWTDMTFALIQERERYQDETGKEHFELQETVKQLLDIV</sequence>
<dbReference type="SUPFAM" id="SSF52540">
    <property type="entry name" value="P-loop containing nucleoside triphosphate hydrolases"/>
    <property type="match status" value="1"/>
</dbReference>
<dbReference type="InterPro" id="IPR051396">
    <property type="entry name" value="Bact_Antivir_Def_Nuclease"/>
</dbReference>
<gene>
    <name evidence="4" type="ORF">GCM10011482_23530</name>
</gene>
<name>A0A917JH37_9ENTE</name>
<feature type="domain" description="OLD protein-like TOPRIM" evidence="3">
    <location>
        <begin position="422"/>
        <end position="492"/>
    </location>
</feature>
<dbReference type="Gene3D" id="3.40.50.300">
    <property type="entry name" value="P-loop containing nucleotide triphosphate hydrolases"/>
    <property type="match status" value="1"/>
</dbReference>
<dbReference type="InterPro" id="IPR041685">
    <property type="entry name" value="AAA_GajA/Old/RecF-like"/>
</dbReference>
<dbReference type="Pfam" id="PF20469">
    <property type="entry name" value="OLD-like_TOPRIM"/>
    <property type="match status" value="1"/>
</dbReference>
<evidence type="ECO:0008006" key="6">
    <source>
        <dbReference type="Google" id="ProtNLM"/>
    </source>
</evidence>
<dbReference type="Proteomes" id="UP000622610">
    <property type="component" value="Unassembled WGS sequence"/>
</dbReference>
<dbReference type="Pfam" id="PF13175">
    <property type="entry name" value="AAA_15"/>
    <property type="match status" value="1"/>
</dbReference>
<proteinExistence type="predicted"/>
<evidence type="ECO:0000256" key="1">
    <source>
        <dbReference type="SAM" id="Coils"/>
    </source>
</evidence>
<comment type="caution">
    <text evidence="4">The sequence shown here is derived from an EMBL/GenBank/DDBJ whole genome shotgun (WGS) entry which is preliminary data.</text>
</comment>
<evidence type="ECO:0000259" key="2">
    <source>
        <dbReference type="Pfam" id="PF13175"/>
    </source>
</evidence>
<reference evidence="4" key="1">
    <citation type="journal article" date="2014" name="Int. J. Syst. Evol. Microbiol.">
        <title>Complete genome sequence of Corynebacterium casei LMG S-19264T (=DSM 44701T), isolated from a smear-ripened cheese.</title>
        <authorList>
            <consortium name="US DOE Joint Genome Institute (JGI-PGF)"/>
            <person name="Walter F."/>
            <person name="Albersmeier A."/>
            <person name="Kalinowski J."/>
            <person name="Ruckert C."/>
        </authorList>
    </citation>
    <scope>NUCLEOTIDE SEQUENCE</scope>
    <source>
        <strain evidence="4">CCM 8433</strain>
    </source>
</reference>
<evidence type="ECO:0000313" key="5">
    <source>
        <dbReference type="Proteomes" id="UP000622610"/>
    </source>
</evidence>
<protein>
    <recommendedName>
        <fullName evidence="6">Lantibiotic ABC transporter</fullName>
    </recommendedName>
</protein>
<dbReference type="EMBL" id="BMDT01000015">
    <property type="protein sequence ID" value="GGI66699.1"/>
    <property type="molecule type" value="Genomic_DNA"/>
</dbReference>
<dbReference type="AlphaFoldDB" id="A0A917JH37"/>